<evidence type="ECO:0000256" key="16">
    <source>
        <dbReference type="ARBA" id="ARBA00023002"/>
    </source>
</evidence>
<keyword evidence="21" id="KW-0753">Steroid metabolism</keyword>
<evidence type="ECO:0000256" key="15">
    <source>
        <dbReference type="ARBA" id="ARBA00022989"/>
    </source>
</evidence>
<dbReference type="GO" id="GO:0005829">
    <property type="term" value="C:cytosol"/>
    <property type="evidence" value="ECO:0007669"/>
    <property type="project" value="GOC"/>
</dbReference>
<feature type="transmembrane region" description="Helical" evidence="29">
    <location>
        <begin position="1180"/>
        <end position="1203"/>
    </location>
</feature>
<dbReference type="AlphaFoldDB" id="A0A8T3E7J5"/>
<dbReference type="InterPro" id="IPR001171">
    <property type="entry name" value="ERG24_DHCR-like"/>
</dbReference>
<evidence type="ECO:0000259" key="30">
    <source>
        <dbReference type="Pfam" id="PF15469"/>
    </source>
</evidence>
<evidence type="ECO:0000256" key="8">
    <source>
        <dbReference type="ARBA" id="ARBA00022448"/>
    </source>
</evidence>
<evidence type="ECO:0000256" key="26">
    <source>
        <dbReference type="ARBA" id="ARBA00048712"/>
    </source>
</evidence>
<feature type="domain" description="Exocyst complex component EXOC2/Sec5 N-terminal" evidence="30">
    <location>
        <begin position="53"/>
        <end position="276"/>
    </location>
</feature>
<organism evidence="31 32">
    <name type="scientific">Albula goreensis</name>
    <dbReference type="NCBI Taxonomy" id="1534307"/>
    <lineage>
        <taxon>Eukaryota</taxon>
        <taxon>Metazoa</taxon>
        <taxon>Chordata</taxon>
        <taxon>Craniata</taxon>
        <taxon>Vertebrata</taxon>
        <taxon>Euteleostomi</taxon>
        <taxon>Actinopterygii</taxon>
        <taxon>Neopterygii</taxon>
        <taxon>Teleostei</taxon>
        <taxon>Albuliformes</taxon>
        <taxon>Albulidae</taxon>
        <taxon>Albula</taxon>
    </lineage>
</organism>
<dbReference type="GO" id="GO:0032456">
    <property type="term" value="P:endocytic recycling"/>
    <property type="evidence" value="ECO:0007669"/>
    <property type="project" value="TreeGrafter"/>
</dbReference>
<dbReference type="PROSITE" id="PS01017">
    <property type="entry name" value="STEROL_REDUCT_1"/>
    <property type="match status" value="1"/>
</dbReference>
<feature type="transmembrane region" description="Helical" evidence="29">
    <location>
        <begin position="1074"/>
        <end position="1092"/>
    </location>
</feature>
<evidence type="ECO:0000256" key="4">
    <source>
        <dbReference type="ARBA" id="ARBA00005402"/>
    </source>
</evidence>
<comment type="similarity">
    <text evidence="4">Belongs to the ERG4/ERG24 family.</text>
</comment>
<keyword evidence="12" id="KW-0152">Cholesterol biosynthesis</keyword>
<dbReference type="InterPro" id="IPR014812">
    <property type="entry name" value="Vps51"/>
</dbReference>
<evidence type="ECO:0000256" key="9">
    <source>
        <dbReference type="ARBA" id="ARBA00022516"/>
    </source>
</evidence>
<dbReference type="GO" id="GO:0006695">
    <property type="term" value="P:cholesterol biosynthetic process"/>
    <property type="evidence" value="ECO:0007669"/>
    <property type="project" value="UniProtKB-KW"/>
</dbReference>
<dbReference type="GO" id="GO:0050613">
    <property type="term" value="F:Delta14-sterol reductase activity"/>
    <property type="evidence" value="ECO:0007669"/>
    <property type="project" value="UniProtKB-EC"/>
</dbReference>
<keyword evidence="18" id="KW-0443">Lipid metabolism</keyword>
<feature type="transmembrane region" description="Helical" evidence="29">
    <location>
        <begin position="1037"/>
        <end position="1054"/>
    </location>
</feature>
<feature type="transmembrane region" description="Helical" evidence="29">
    <location>
        <begin position="1104"/>
        <end position="1123"/>
    </location>
</feature>
<comment type="catalytic activity">
    <reaction evidence="27">
        <text>4,4-dimethyl-5alpha-cholesta-8,24-dien-3beta-ol + NADP(+) = 4,4-dimethyl-5alpha-cholesta-8,14,24-trien-3beta-ol + NADPH + H(+)</text>
        <dbReference type="Rhea" id="RHEA:18561"/>
        <dbReference type="ChEBI" id="CHEBI:15378"/>
        <dbReference type="ChEBI" id="CHEBI:17813"/>
        <dbReference type="ChEBI" id="CHEBI:18364"/>
        <dbReference type="ChEBI" id="CHEBI:57783"/>
        <dbReference type="ChEBI" id="CHEBI:58349"/>
        <dbReference type="EC" id="1.3.1.70"/>
    </reaction>
</comment>
<dbReference type="GO" id="GO:0000938">
    <property type="term" value="C:GARP complex"/>
    <property type="evidence" value="ECO:0007669"/>
    <property type="project" value="TreeGrafter"/>
</dbReference>
<keyword evidence="11 29" id="KW-0812">Transmembrane</keyword>
<evidence type="ECO:0000256" key="19">
    <source>
        <dbReference type="ARBA" id="ARBA00023136"/>
    </source>
</evidence>
<keyword evidence="14" id="KW-0752">Steroid biosynthesis</keyword>
<comment type="catalytic activity">
    <reaction evidence="26">
        <text>5alpha-cholest-8,14-dien-3beta-ol + NADPH + H(+) = 5alpha-cholest-8-en-3beta-ol + NADP(+)</text>
        <dbReference type="Rhea" id="RHEA:46456"/>
        <dbReference type="ChEBI" id="CHEBI:15378"/>
        <dbReference type="ChEBI" id="CHEBI:16608"/>
        <dbReference type="ChEBI" id="CHEBI:57783"/>
        <dbReference type="ChEBI" id="CHEBI:58349"/>
        <dbReference type="ChEBI" id="CHEBI:86131"/>
    </reaction>
</comment>
<reference evidence="31" key="1">
    <citation type="submission" date="2021-01" db="EMBL/GenBank/DDBJ databases">
        <authorList>
            <person name="Zahm M."/>
            <person name="Roques C."/>
            <person name="Cabau C."/>
            <person name="Klopp C."/>
            <person name="Donnadieu C."/>
            <person name="Jouanno E."/>
            <person name="Lampietro C."/>
            <person name="Louis A."/>
            <person name="Herpin A."/>
            <person name="Echchiki A."/>
            <person name="Berthelot C."/>
            <person name="Parey E."/>
            <person name="Roest-Crollius H."/>
            <person name="Braasch I."/>
            <person name="Postlethwait J."/>
            <person name="Bobe J."/>
            <person name="Montfort J."/>
            <person name="Bouchez O."/>
            <person name="Begum T."/>
            <person name="Mejri S."/>
            <person name="Adams A."/>
            <person name="Chen W.-J."/>
            <person name="Guiguen Y."/>
        </authorList>
    </citation>
    <scope>NUCLEOTIDE SEQUENCE</scope>
    <source>
        <tissue evidence="31">Blood</tissue>
    </source>
</reference>
<keyword evidence="10" id="KW-0153">Cholesterol metabolism</keyword>
<keyword evidence="19 29" id="KW-0472">Membrane</keyword>
<dbReference type="GO" id="GO:0042147">
    <property type="term" value="P:retrograde transport, endosome to Golgi"/>
    <property type="evidence" value="ECO:0007669"/>
    <property type="project" value="TreeGrafter"/>
</dbReference>
<dbReference type="GO" id="GO:0005789">
    <property type="term" value="C:endoplasmic reticulum membrane"/>
    <property type="evidence" value="ECO:0007669"/>
    <property type="project" value="UniProtKB-SubCell"/>
</dbReference>
<evidence type="ECO:0000256" key="5">
    <source>
        <dbReference type="ARBA" id="ARBA00006080"/>
    </source>
</evidence>
<feature type="transmembrane region" description="Helical" evidence="29">
    <location>
        <begin position="880"/>
        <end position="898"/>
    </location>
</feature>
<dbReference type="Proteomes" id="UP000829720">
    <property type="component" value="Unassembled WGS sequence"/>
</dbReference>
<proteinExistence type="inferred from homology"/>
<dbReference type="Gene3D" id="1.20.120.1630">
    <property type="match status" value="1"/>
</dbReference>
<feature type="region of interest" description="Disordered" evidence="28">
    <location>
        <begin position="1"/>
        <end position="24"/>
    </location>
</feature>
<evidence type="ECO:0000256" key="21">
    <source>
        <dbReference type="ARBA" id="ARBA00023221"/>
    </source>
</evidence>
<keyword evidence="16" id="KW-0560">Oxidoreductase</keyword>
<keyword evidence="8" id="KW-0813">Transport</keyword>
<dbReference type="EMBL" id="JAERUA010000002">
    <property type="protein sequence ID" value="KAI1903627.1"/>
    <property type="molecule type" value="Genomic_DNA"/>
</dbReference>
<evidence type="ECO:0000256" key="10">
    <source>
        <dbReference type="ARBA" id="ARBA00022548"/>
    </source>
</evidence>
<evidence type="ECO:0000313" key="32">
    <source>
        <dbReference type="Proteomes" id="UP000829720"/>
    </source>
</evidence>
<gene>
    <name evidence="31" type="ORF">AGOR_G00029150</name>
</gene>
<name>A0A8T3E7J5_9TELE</name>
<feature type="transmembrane region" description="Helical" evidence="29">
    <location>
        <begin position="944"/>
        <end position="969"/>
    </location>
</feature>
<comment type="similarity">
    <text evidence="5">Belongs to the VPS51 family.</text>
</comment>
<evidence type="ECO:0000256" key="3">
    <source>
        <dbReference type="ARBA" id="ARBA00004770"/>
    </source>
</evidence>
<evidence type="ECO:0000256" key="22">
    <source>
        <dbReference type="ARBA" id="ARBA00030165"/>
    </source>
</evidence>
<sequence length="1237" mass="138255">MDPDLSASPAESVTPTDSDPVRKRRVHGMLKLYYGLNEEGKNDQPESLDPCDINGPHFDPEVYLNKLRKECSLTELMDQESCMVKQIRSLDSDMQTLVYENYNKFISATDTIRKMKNDFKKMEDEMDCLSANMAAITEFSARISGTLQDQHTQITKLSGVHTLLRKLQFLFELPARLNKCLELQAYAQAVSSHRRARCVLQQYSHMPSFRGIQDDCHAIMDQLAQQLRQKFRDGGSSAKDLSECVELLLQLDEPAEELCDKFLSHAQSRLEADLLGLEAELREPVSASGPIATVKPATSSATKATVAPSDEELFINRPQEGELASKNIPQMASGKLHSFVDALAARYFALVERRIQEEKGVGDNSLLVRALDRFHRRLQAVSKLLPGSAVPSQGTEIVVRAARERIRQYLSALQSFYLDSLTDVRQALAAPRLSVGGAGVAGSGGLLGAAAAVKDAPPSLPDLLSSLSASILNQIKSVLASVHLFTAKDITFSNKPYFKGEFCSEGVREGLVVSFIKFVCQSSRQFCESAGDRGGTTPPALLLLLSRLCLDYETSTISYILTLTDEQFLVQHHSPVTAVTALCTEAREAAQKLLNHYVKVQGLIISQMLRKSVETRDWVNTIEPRNVRAVMKRVVEDTTSIDVQVGLLYEEGVRKAHSSDSSKRTFSVYSSSRQQARYAPSYTPSAPMDTNLLSNIHKLFSERIDIFSPVEFNKVSVLTGIIKISLKTFLECVRLRTFGRYGLQQIQVDCHYLQMYLWRFVSDENLVHFLLDEIVGSAAHRCLDPAPMEQSVIEVICERGWSGCLNCCLLSSQITEMKLDKHRTPRTVEREFGGTLGATCIPVFLPLTVLYLLSVCRSPGASLLQWPPPLPHTSQLWDPLVPYLLLGWVALQGFLYLLPMGKVAEGMVLRDGTRLKYPINGFHSFCVNAVLLGLGLWLGMPLGYLFELLLPLAVCTVGMSFLLSLYLYLRSFWAPNHALSLGGNTGNPLYDFFMGRELNPRIGSFDLKYFCELRPGLMGWVVINLAMLMKEVELRGSPSLAMLLVNGFQLLYVMDALWNEEAVLTTMDIVHDGFGFMLAFGDLAWVPFTYSLQANFLVVHPQSLSVLGATAIIALNGVGYYIFRQSNSQKNQFRRDPTHPSVAGLETIATATGKRLLVSGWWGLVRHPNYLGDLLMATAWSLPCGVSHLLPYFYVIYFTVLLIHREARDERQCRGKYGLAWDTYCRRVPYRIIPYIY</sequence>
<feature type="transmembrane region" description="Helical" evidence="29">
    <location>
        <begin position="919"/>
        <end position="938"/>
    </location>
</feature>
<comment type="subcellular location">
    <subcellularLocation>
        <location evidence="1">Endomembrane system</location>
        <topology evidence="1">Multi-pass membrane protein</topology>
    </subcellularLocation>
    <subcellularLocation>
        <location evidence="2">Endoplasmic reticulum membrane</location>
    </subcellularLocation>
</comment>
<evidence type="ECO:0000256" key="24">
    <source>
        <dbReference type="ARBA" id="ARBA00032210"/>
    </source>
</evidence>
<dbReference type="InterPro" id="IPR018083">
    <property type="entry name" value="Sterol_reductase_CS"/>
</dbReference>
<protein>
    <recommendedName>
        <fullName evidence="7">Vacuolar protein sorting-associated protein 51 homolog</fullName>
        <ecNumber evidence="6">1.3.1.70</ecNumber>
    </recommendedName>
    <alternativeName>
        <fullName evidence="24">3-beta-hydroxysterol Delta (14)-reductase</fullName>
    </alternativeName>
    <alternativeName>
        <fullName evidence="22">C-14 sterol reductase</fullName>
    </alternativeName>
    <alternativeName>
        <fullName evidence="23">Sterol C14-reductase</fullName>
    </alternativeName>
</protein>
<evidence type="ECO:0000256" key="6">
    <source>
        <dbReference type="ARBA" id="ARBA00012413"/>
    </source>
</evidence>
<evidence type="ECO:0000256" key="14">
    <source>
        <dbReference type="ARBA" id="ARBA00022955"/>
    </source>
</evidence>
<keyword evidence="9" id="KW-0444">Lipid biosynthesis</keyword>
<evidence type="ECO:0000256" key="1">
    <source>
        <dbReference type="ARBA" id="ARBA00004127"/>
    </source>
</evidence>
<evidence type="ECO:0000256" key="13">
    <source>
        <dbReference type="ARBA" id="ARBA00022824"/>
    </source>
</evidence>
<dbReference type="GO" id="GO:0048193">
    <property type="term" value="P:Golgi vesicle transport"/>
    <property type="evidence" value="ECO:0007669"/>
    <property type="project" value="TreeGrafter"/>
</dbReference>
<keyword evidence="20" id="KW-1207">Sterol metabolism</keyword>
<keyword evidence="15 29" id="KW-1133">Transmembrane helix</keyword>
<dbReference type="GO" id="GO:0007041">
    <property type="term" value="P:lysosomal transport"/>
    <property type="evidence" value="ECO:0007669"/>
    <property type="project" value="TreeGrafter"/>
</dbReference>
<evidence type="ECO:0000256" key="7">
    <source>
        <dbReference type="ARBA" id="ARBA00016122"/>
    </source>
</evidence>
<evidence type="ECO:0000256" key="25">
    <source>
        <dbReference type="ARBA" id="ARBA00048100"/>
    </source>
</evidence>
<dbReference type="PANTHER" id="PTHR15954">
    <property type="entry name" value="VACUOLAR PROTEIN SORTING-ASSOCIATED PROTEIN 51 HOMOLOG"/>
    <property type="match status" value="1"/>
</dbReference>
<dbReference type="Pfam" id="PF15469">
    <property type="entry name" value="Sec5"/>
    <property type="match status" value="1"/>
</dbReference>
<evidence type="ECO:0000256" key="23">
    <source>
        <dbReference type="ARBA" id="ARBA00031227"/>
    </source>
</evidence>
<dbReference type="OrthoDB" id="203678at2759"/>
<accession>A0A8T3E7J5</accession>
<evidence type="ECO:0000256" key="20">
    <source>
        <dbReference type="ARBA" id="ARBA00023166"/>
    </source>
</evidence>
<dbReference type="EC" id="1.3.1.70" evidence="6"/>
<comment type="caution">
    <text evidence="31">The sequence shown here is derived from an EMBL/GenBank/DDBJ whole genome shotgun (WGS) entry which is preliminary data.</text>
</comment>
<dbReference type="PROSITE" id="PS01018">
    <property type="entry name" value="STEROL_REDUCT_2"/>
    <property type="match status" value="1"/>
</dbReference>
<dbReference type="InterPro" id="IPR039481">
    <property type="entry name" value="EXOC2/Sec5_N_dom"/>
</dbReference>
<dbReference type="GO" id="GO:0007030">
    <property type="term" value="P:Golgi organization"/>
    <property type="evidence" value="ECO:0007669"/>
    <property type="project" value="TreeGrafter"/>
</dbReference>
<keyword evidence="32" id="KW-1185">Reference proteome</keyword>
<evidence type="ECO:0000256" key="29">
    <source>
        <dbReference type="SAM" id="Phobius"/>
    </source>
</evidence>
<dbReference type="GO" id="GO:1990745">
    <property type="term" value="C:EARP complex"/>
    <property type="evidence" value="ECO:0007669"/>
    <property type="project" value="TreeGrafter"/>
</dbReference>
<evidence type="ECO:0000256" key="17">
    <source>
        <dbReference type="ARBA" id="ARBA00023011"/>
    </source>
</evidence>
<dbReference type="PANTHER" id="PTHR15954:SF4">
    <property type="entry name" value="VACUOLAR PROTEIN SORTING-ASSOCIATED PROTEIN 51 HOMOLOG"/>
    <property type="match status" value="1"/>
</dbReference>
<evidence type="ECO:0000313" key="31">
    <source>
        <dbReference type="EMBL" id="KAI1903627.1"/>
    </source>
</evidence>
<evidence type="ECO:0000256" key="12">
    <source>
        <dbReference type="ARBA" id="ARBA00022778"/>
    </source>
</evidence>
<comment type="pathway">
    <text evidence="3">Steroid biosynthesis; cholesterol biosynthesis.</text>
</comment>
<keyword evidence="13" id="KW-0256">Endoplasmic reticulum</keyword>
<evidence type="ECO:0000256" key="27">
    <source>
        <dbReference type="ARBA" id="ARBA00049367"/>
    </source>
</evidence>
<evidence type="ECO:0000256" key="11">
    <source>
        <dbReference type="ARBA" id="ARBA00022692"/>
    </source>
</evidence>
<evidence type="ECO:0000256" key="28">
    <source>
        <dbReference type="SAM" id="MobiDB-lite"/>
    </source>
</evidence>
<dbReference type="Pfam" id="PF01222">
    <property type="entry name" value="ERG4_ERG24"/>
    <property type="match status" value="1"/>
</dbReference>
<evidence type="ECO:0000256" key="18">
    <source>
        <dbReference type="ARBA" id="ARBA00023098"/>
    </source>
</evidence>
<keyword evidence="17" id="KW-0756">Sterol biosynthesis</keyword>
<comment type="catalytic activity">
    <reaction evidence="25">
        <text>4,4-dimethyl-8,14-cholestadien-3beta-ol + NADPH + H(+) = 4,4-dimethyl-5alpha-cholest-8-en-3beta-ol + NADP(+)</text>
        <dbReference type="Rhea" id="RHEA:46812"/>
        <dbReference type="ChEBI" id="CHEBI:15378"/>
        <dbReference type="ChEBI" id="CHEBI:57783"/>
        <dbReference type="ChEBI" id="CHEBI:58349"/>
        <dbReference type="ChEBI" id="CHEBI:78904"/>
        <dbReference type="ChEBI" id="CHEBI:87044"/>
    </reaction>
</comment>
<evidence type="ECO:0000256" key="2">
    <source>
        <dbReference type="ARBA" id="ARBA00004586"/>
    </source>
</evidence>
<dbReference type="FunFam" id="1.20.120.1630:FF:000001">
    <property type="entry name" value="delta(14)-sterol reductase isoform X1"/>
    <property type="match status" value="1"/>
</dbReference>